<keyword evidence="1" id="KW-1133">Transmembrane helix</keyword>
<dbReference type="KEGG" id="csty:KN1_21720"/>
<protein>
    <submittedName>
        <fullName evidence="2">Uncharacterized protein</fullName>
    </submittedName>
</protein>
<dbReference type="RefSeq" id="WP_221287550.1">
    <property type="nucleotide sequence ID" value="NZ_AP024597.1"/>
</dbReference>
<reference evidence="2 3" key="1">
    <citation type="submission" date="2021-04" db="EMBL/GenBank/DDBJ databases">
        <title>Complete genome sequence of Stygiolobus sp. KN-1.</title>
        <authorList>
            <person name="Nakamura K."/>
            <person name="Sakai H."/>
            <person name="Kurosawa N."/>
        </authorList>
    </citation>
    <scope>NUCLEOTIDE SEQUENCE [LARGE SCALE GENOMIC DNA]</scope>
    <source>
        <strain evidence="2 3">KN-1</strain>
    </source>
</reference>
<gene>
    <name evidence="2" type="ORF">KN1_21720</name>
</gene>
<dbReference type="AlphaFoldDB" id="A0A8D5ZJZ8"/>
<name>A0A8D5ZJZ8_9CREN</name>
<dbReference type="Proteomes" id="UP000825123">
    <property type="component" value="Chromosome"/>
</dbReference>
<evidence type="ECO:0000256" key="1">
    <source>
        <dbReference type="SAM" id="Phobius"/>
    </source>
</evidence>
<keyword evidence="1" id="KW-0812">Transmembrane</keyword>
<keyword evidence="1" id="KW-0472">Membrane</keyword>
<feature type="transmembrane region" description="Helical" evidence="1">
    <location>
        <begin position="125"/>
        <end position="148"/>
    </location>
</feature>
<proteinExistence type="predicted"/>
<dbReference type="GeneID" id="66163903"/>
<sequence length="156" mass="16345">MNKITLIGIVLVVVGIILFVADSTIAPTLIKPTMSGAVQLKPSGTANLSYPASSIVVITYNSSGPIKIENLPSTSAVNNVSGKQVVTIENINSTSGYVTFYNPNPYSVSVSYVETITGLAQATEIGVLFLGSIALFIIGIILTVVGFLKSRRKPSP</sequence>
<keyword evidence="3" id="KW-1185">Reference proteome</keyword>
<accession>A0A8D5ZJZ8</accession>
<dbReference type="EMBL" id="AP024597">
    <property type="protein sequence ID" value="BCU70875.1"/>
    <property type="molecule type" value="Genomic_DNA"/>
</dbReference>
<evidence type="ECO:0000313" key="2">
    <source>
        <dbReference type="EMBL" id="BCU70875.1"/>
    </source>
</evidence>
<organism evidence="2 3">
    <name type="scientific">Stygiolobus caldivivus</name>
    <dbReference type="NCBI Taxonomy" id="2824673"/>
    <lineage>
        <taxon>Archaea</taxon>
        <taxon>Thermoproteota</taxon>
        <taxon>Thermoprotei</taxon>
        <taxon>Sulfolobales</taxon>
        <taxon>Sulfolobaceae</taxon>
        <taxon>Stygiolobus</taxon>
    </lineage>
</organism>
<evidence type="ECO:0000313" key="3">
    <source>
        <dbReference type="Proteomes" id="UP000825123"/>
    </source>
</evidence>